<evidence type="ECO:0000256" key="10">
    <source>
        <dbReference type="RuleBase" id="RU000461"/>
    </source>
</evidence>
<dbReference type="InterPro" id="IPR036396">
    <property type="entry name" value="Cyt_P450_sf"/>
</dbReference>
<dbReference type="GO" id="GO:0005506">
    <property type="term" value="F:iron ion binding"/>
    <property type="evidence" value="ECO:0007669"/>
    <property type="project" value="InterPro"/>
</dbReference>
<dbReference type="PRINTS" id="PR00463">
    <property type="entry name" value="EP450I"/>
</dbReference>
<dbReference type="PANTHER" id="PTHR46300:SF7">
    <property type="entry name" value="P450, PUTATIVE (EUROFUNG)-RELATED"/>
    <property type="match status" value="1"/>
</dbReference>
<keyword evidence="8 10" id="KW-0503">Monooxygenase</keyword>
<keyword evidence="6 10" id="KW-0560">Oxidoreductase</keyword>
<evidence type="ECO:0000313" key="11">
    <source>
        <dbReference type="EMBL" id="KAJ3568360.1"/>
    </source>
</evidence>
<dbReference type="GO" id="GO:0004497">
    <property type="term" value="F:monooxygenase activity"/>
    <property type="evidence" value="ECO:0007669"/>
    <property type="project" value="UniProtKB-KW"/>
</dbReference>
<organism evidence="11 12">
    <name type="scientific">Leucocoprinus birnbaumii</name>
    <dbReference type="NCBI Taxonomy" id="56174"/>
    <lineage>
        <taxon>Eukaryota</taxon>
        <taxon>Fungi</taxon>
        <taxon>Dikarya</taxon>
        <taxon>Basidiomycota</taxon>
        <taxon>Agaricomycotina</taxon>
        <taxon>Agaricomycetes</taxon>
        <taxon>Agaricomycetidae</taxon>
        <taxon>Agaricales</taxon>
        <taxon>Agaricineae</taxon>
        <taxon>Agaricaceae</taxon>
        <taxon>Leucocoprinus</taxon>
    </lineage>
</organism>
<evidence type="ECO:0000256" key="3">
    <source>
        <dbReference type="ARBA" id="ARBA00010617"/>
    </source>
</evidence>
<dbReference type="Proteomes" id="UP001213000">
    <property type="component" value="Unassembled WGS sequence"/>
</dbReference>
<protein>
    <recommendedName>
        <fullName evidence="13">Cytochrome P450</fullName>
    </recommendedName>
</protein>
<comment type="cofactor">
    <cofactor evidence="1 9">
        <name>heme</name>
        <dbReference type="ChEBI" id="CHEBI:30413"/>
    </cofactor>
</comment>
<comment type="pathway">
    <text evidence="2">Secondary metabolite biosynthesis.</text>
</comment>
<keyword evidence="7 9" id="KW-0408">Iron</keyword>
<evidence type="ECO:0000256" key="2">
    <source>
        <dbReference type="ARBA" id="ARBA00005179"/>
    </source>
</evidence>
<evidence type="ECO:0000256" key="5">
    <source>
        <dbReference type="ARBA" id="ARBA00022723"/>
    </source>
</evidence>
<dbReference type="CDD" id="cd11065">
    <property type="entry name" value="CYP64-like"/>
    <property type="match status" value="1"/>
</dbReference>
<evidence type="ECO:0000256" key="9">
    <source>
        <dbReference type="PIRSR" id="PIRSR602401-1"/>
    </source>
</evidence>
<evidence type="ECO:0000256" key="4">
    <source>
        <dbReference type="ARBA" id="ARBA00022617"/>
    </source>
</evidence>
<dbReference type="InterPro" id="IPR017972">
    <property type="entry name" value="Cyt_P450_CS"/>
</dbReference>
<dbReference type="GO" id="GO:0020037">
    <property type="term" value="F:heme binding"/>
    <property type="evidence" value="ECO:0007669"/>
    <property type="project" value="InterPro"/>
</dbReference>
<evidence type="ECO:0000313" key="12">
    <source>
        <dbReference type="Proteomes" id="UP001213000"/>
    </source>
</evidence>
<name>A0AAD5VS78_9AGAR</name>
<dbReference type="InterPro" id="IPR050364">
    <property type="entry name" value="Cytochrome_P450_fung"/>
</dbReference>
<evidence type="ECO:0000256" key="7">
    <source>
        <dbReference type="ARBA" id="ARBA00023004"/>
    </source>
</evidence>
<keyword evidence="12" id="KW-1185">Reference proteome</keyword>
<evidence type="ECO:0000256" key="8">
    <source>
        <dbReference type="ARBA" id="ARBA00023033"/>
    </source>
</evidence>
<sequence>MASGWKRFDDALDIYSRILQGPWEAPRFGSMMLLCPELTSDMTGTKMVYLELFGKPIIIINDIKTAQELLEKRAGIYSSRRQIRMLTEVIGFKALFGLMPYGDEWRTHRRMFRQHFSDRNLPKIQERILEFLRKSLLPNILTSPEDIHGHVRDFIGGLSSSLTYGLPTQRQNDPLVRFAEQGWLVINHSGAPGRYLVNLLSPLKYVPEWMPGSRFKQEAKEMRKTLDRLMEDPYQATVKAMESKAGRKTSFVQETLERLRDKPDFETQARYVKQTACQIFGGLSETTATATMTFILAMVIRPDVQRKAQEEVDSVVGDRLPEFADMPQLLYLSAVIKEALRWNPATPLGVPHMTSDQDVYMGYYIPKNCTVIANAYSMLHDEDFYSDADEFKPERFITNDGHLRQDIPDPELVATFGFGRRVCPGSHVARSMLYITAATILSLFDISSGVDPDGKPVEVTPRFAPASLVSYV</sequence>
<dbReference type="Gene3D" id="1.10.630.10">
    <property type="entry name" value="Cytochrome P450"/>
    <property type="match status" value="1"/>
</dbReference>
<dbReference type="PRINTS" id="PR00385">
    <property type="entry name" value="P450"/>
</dbReference>
<dbReference type="Pfam" id="PF00067">
    <property type="entry name" value="p450"/>
    <property type="match status" value="1"/>
</dbReference>
<proteinExistence type="inferred from homology"/>
<dbReference type="InterPro" id="IPR002401">
    <property type="entry name" value="Cyt_P450_E_grp-I"/>
</dbReference>
<reference evidence="11" key="1">
    <citation type="submission" date="2022-07" db="EMBL/GenBank/DDBJ databases">
        <title>Genome Sequence of Leucocoprinus birnbaumii.</title>
        <authorList>
            <person name="Buettner E."/>
        </authorList>
    </citation>
    <scope>NUCLEOTIDE SEQUENCE</scope>
    <source>
        <strain evidence="11">VT141</strain>
    </source>
</reference>
<comment type="similarity">
    <text evidence="3 10">Belongs to the cytochrome P450 family.</text>
</comment>
<dbReference type="EMBL" id="JANIEX010000350">
    <property type="protein sequence ID" value="KAJ3568360.1"/>
    <property type="molecule type" value="Genomic_DNA"/>
</dbReference>
<keyword evidence="4 9" id="KW-0349">Heme</keyword>
<dbReference type="InterPro" id="IPR001128">
    <property type="entry name" value="Cyt_P450"/>
</dbReference>
<accession>A0AAD5VS78</accession>
<feature type="binding site" description="axial binding residue" evidence="9">
    <location>
        <position position="423"/>
    </location>
    <ligand>
        <name>heme</name>
        <dbReference type="ChEBI" id="CHEBI:30413"/>
    </ligand>
    <ligandPart>
        <name>Fe</name>
        <dbReference type="ChEBI" id="CHEBI:18248"/>
    </ligandPart>
</feature>
<dbReference type="SUPFAM" id="SSF48264">
    <property type="entry name" value="Cytochrome P450"/>
    <property type="match status" value="1"/>
</dbReference>
<dbReference type="AlphaFoldDB" id="A0AAD5VS78"/>
<dbReference type="GO" id="GO:0016705">
    <property type="term" value="F:oxidoreductase activity, acting on paired donors, with incorporation or reduction of molecular oxygen"/>
    <property type="evidence" value="ECO:0007669"/>
    <property type="project" value="InterPro"/>
</dbReference>
<evidence type="ECO:0008006" key="13">
    <source>
        <dbReference type="Google" id="ProtNLM"/>
    </source>
</evidence>
<comment type="caution">
    <text evidence="11">The sequence shown here is derived from an EMBL/GenBank/DDBJ whole genome shotgun (WGS) entry which is preliminary data.</text>
</comment>
<evidence type="ECO:0000256" key="1">
    <source>
        <dbReference type="ARBA" id="ARBA00001971"/>
    </source>
</evidence>
<dbReference type="PROSITE" id="PS00086">
    <property type="entry name" value="CYTOCHROME_P450"/>
    <property type="match status" value="1"/>
</dbReference>
<dbReference type="PANTHER" id="PTHR46300">
    <property type="entry name" value="P450, PUTATIVE (EUROFUNG)-RELATED-RELATED"/>
    <property type="match status" value="1"/>
</dbReference>
<gene>
    <name evidence="11" type="ORF">NP233_g5767</name>
</gene>
<evidence type="ECO:0000256" key="6">
    <source>
        <dbReference type="ARBA" id="ARBA00023002"/>
    </source>
</evidence>
<keyword evidence="5 9" id="KW-0479">Metal-binding</keyword>